<gene>
    <name evidence="1" type="ORF">FGO68_gene9285</name>
</gene>
<proteinExistence type="predicted"/>
<dbReference type="EMBL" id="RRYP01000443">
    <property type="protein sequence ID" value="TNV87420.1"/>
    <property type="molecule type" value="Genomic_DNA"/>
</dbReference>
<name>A0A8J8P7C3_HALGN</name>
<evidence type="ECO:0000313" key="1">
    <source>
        <dbReference type="EMBL" id="TNV87420.1"/>
    </source>
</evidence>
<comment type="caution">
    <text evidence="1">The sequence shown here is derived from an EMBL/GenBank/DDBJ whole genome shotgun (WGS) entry which is preliminary data.</text>
</comment>
<reference evidence="1" key="1">
    <citation type="submission" date="2019-06" db="EMBL/GenBank/DDBJ databases">
        <authorList>
            <person name="Zheng W."/>
        </authorList>
    </citation>
    <scope>NUCLEOTIDE SEQUENCE</scope>
    <source>
        <strain evidence="1">QDHG01</strain>
    </source>
</reference>
<protein>
    <submittedName>
        <fullName evidence="1">Uncharacterized protein</fullName>
    </submittedName>
</protein>
<dbReference type="Proteomes" id="UP000785679">
    <property type="component" value="Unassembled WGS sequence"/>
</dbReference>
<organism evidence="1 2">
    <name type="scientific">Halteria grandinella</name>
    <dbReference type="NCBI Taxonomy" id="5974"/>
    <lineage>
        <taxon>Eukaryota</taxon>
        <taxon>Sar</taxon>
        <taxon>Alveolata</taxon>
        <taxon>Ciliophora</taxon>
        <taxon>Intramacronucleata</taxon>
        <taxon>Spirotrichea</taxon>
        <taxon>Stichotrichia</taxon>
        <taxon>Sporadotrichida</taxon>
        <taxon>Halteriidae</taxon>
        <taxon>Halteria</taxon>
    </lineage>
</organism>
<accession>A0A8J8P7C3</accession>
<keyword evidence="2" id="KW-1185">Reference proteome</keyword>
<evidence type="ECO:0000313" key="2">
    <source>
        <dbReference type="Proteomes" id="UP000785679"/>
    </source>
</evidence>
<dbReference type="AlphaFoldDB" id="A0A8J8P7C3"/>
<sequence>MILNLHKISRHKLIYRYQTFASVDESFQTLNQVLQQNKIKVRGCIVLRIEKFEVINSIKSSSNFKLIVLRGIDIKKDWIHQGNLEIRCESNFLIQEMSNLNVSGTLKIIATLVDCRFGKIVSGQDLNITSQAQTFQWEAKIMNTQIFTPLIKKSLYKGKKQLDLIAMQVEISFPIIHTKMEHLQHLNRA</sequence>